<comment type="caution">
    <text evidence="3">The sequence shown here is derived from an EMBL/GenBank/DDBJ whole genome shotgun (WGS) entry which is preliminary data.</text>
</comment>
<evidence type="ECO:0000313" key="4">
    <source>
        <dbReference type="Proteomes" id="UP000887159"/>
    </source>
</evidence>
<dbReference type="InterPro" id="IPR002156">
    <property type="entry name" value="RNaseH_domain"/>
</dbReference>
<dbReference type="Gene3D" id="3.30.420.10">
    <property type="entry name" value="Ribonuclease H-like superfamily/Ribonuclease H"/>
    <property type="match status" value="1"/>
</dbReference>
<dbReference type="AlphaFoldDB" id="A0A8X6VJH2"/>
<feature type="region of interest" description="Disordered" evidence="1">
    <location>
        <begin position="67"/>
        <end position="90"/>
    </location>
</feature>
<evidence type="ECO:0000256" key="1">
    <source>
        <dbReference type="SAM" id="MobiDB-lite"/>
    </source>
</evidence>
<dbReference type="Pfam" id="PF00075">
    <property type="entry name" value="RNase_H"/>
    <property type="match status" value="1"/>
</dbReference>
<dbReference type="SUPFAM" id="SSF53098">
    <property type="entry name" value="Ribonuclease H-like"/>
    <property type="match status" value="1"/>
</dbReference>
<accession>A0A8X6VJH2</accession>
<evidence type="ECO:0000259" key="2">
    <source>
        <dbReference type="PROSITE" id="PS50879"/>
    </source>
</evidence>
<feature type="compositionally biased region" description="Pro residues" evidence="1">
    <location>
        <begin position="74"/>
        <end position="85"/>
    </location>
</feature>
<proteinExistence type="predicted"/>
<keyword evidence="4" id="KW-1185">Reference proteome</keyword>
<dbReference type="InterPro" id="IPR012337">
    <property type="entry name" value="RNaseH-like_sf"/>
</dbReference>
<gene>
    <name evidence="3" type="primary">AVEN_69609_1</name>
    <name evidence="3" type="ORF">TNCV_4493471</name>
</gene>
<feature type="domain" description="RNase H type-1" evidence="2">
    <location>
        <begin position="104"/>
        <end position="235"/>
    </location>
</feature>
<dbReference type="InterPro" id="IPR036397">
    <property type="entry name" value="RNaseH_sf"/>
</dbReference>
<dbReference type="EMBL" id="BMAU01021333">
    <property type="protein sequence ID" value="GFY15094.1"/>
    <property type="molecule type" value="Genomic_DNA"/>
</dbReference>
<dbReference type="GO" id="GO:0004523">
    <property type="term" value="F:RNA-DNA hybrid ribonuclease activity"/>
    <property type="evidence" value="ECO:0007669"/>
    <property type="project" value="InterPro"/>
</dbReference>
<protein>
    <submittedName>
        <fullName evidence="3">RNase H domain-containing protein</fullName>
    </submittedName>
</protein>
<name>A0A8X6VJH2_TRICX</name>
<dbReference type="CDD" id="cd09276">
    <property type="entry name" value="Rnase_HI_RT_non_LTR"/>
    <property type="match status" value="1"/>
</dbReference>
<dbReference type="GO" id="GO:0003676">
    <property type="term" value="F:nucleic acid binding"/>
    <property type="evidence" value="ECO:0007669"/>
    <property type="project" value="InterPro"/>
</dbReference>
<sequence>MLTLLREGESVINGRPLTYVSDDPDETTAIIPANFIPDTRGTEVYDLDIIDAKYLLKRVRYLQNESDRLKSPEVPGPSPHPPNPVPEVSRSVKQTRCEVIIGIPSDAILIYTDGSQDESNSTESGPFIEKLSIRLSRHNPENCSVLRSELIVVDEGLKSILNKTDSSNIWILTDSRSAIQHLQDWTRADDLVSIRIINKLKTIAKYRDVHFMWIASHVNVPGNEIPDFLVKRGCSEIATTDIALTYREIYSLMKIKED</sequence>
<reference evidence="3" key="1">
    <citation type="submission" date="2020-08" db="EMBL/GenBank/DDBJ databases">
        <title>Multicomponent nature underlies the extraordinary mechanical properties of spider dragline silk.</title>
        <authorList>
            <person name="Kono N."/>
            <person name="Nakamura H."/>
            <person name="Mori M."/>
            <person name="Yoshida Y."/>
            <person name="Ohtoshi R."/>
            <person name="Malay A.D."/>
            <person name="Moran D.A.P."/>
            <person name="Tomita M."/>
            <person name="Numata K."/>
            <person name="Arakawa K."/>
        </authorList>
    </citation>
    <scope>NUCLEOTIDE SEQUENCE</scope>
</reference>
<evidence type="ECO:0000313" key="3">
    <source>
        <dbReference type="EMBL" id="GFY15094.1"/>
    </source>
</evidence>
<organism evidence="3 4">
    <name type="scientific">Trichonephila clavipes</name>
    <name type="common">Golden silk orbweaver</name>
    <name type="synonym">Nephila clavipes</name>
    <dbReference type="NCBI Taxonomy" id="2585209"/>
    <lineage>
        <taxon>Eukaryota</taxon>
        <taxon>Metazoa</taxon>
        <taxon>Ecdysozoa</taxon>
        <taxon>Arthropoda</taxon>
        <taxon>Chelicerata</taxon>
        <taxon>Arachnida</taxon>
        <taxon>Araneae</taxon>
        <taxon>Araneomorphae</taxon>
        <taxon>Entelegynae</taxon>
        <taxon>Araneoidea</taxon>
        <taxon>Nephilidae</taxon>
        <taxon>Trichonephila</taxon>
    </lineage>
</organism>
<dbReference type="Proteomes" id="UP000887159">
    <property type="component" value="Unassembled WGS sequence"/>
</dbReference>
<dbReference type="PROSITE" id="PS50879">
    <property type="entry name" value="RNASE_H_1"/>
    <property type="match status" value="1"/>
</dbReference>